<evidence type="ECO:0000256" key="4">
    <source>
        <dbReference type="ARBA" id="ARBA00022691"/>
    </source>
</evidence>
<dbReference type="SUPFAM" id="SSF81799">
    <property type="entry name" value="Putative methyltransferase TM0872, insert domain"/>
    <property type="match status" value="1"/>
</dbReference>
<dbReference type="GO" id="GO:0071424">
    <property type="term" value="F:rRNA (cytosine-N4-)-methyltransferase activity"/>
    <property type="evidence" value="ECO:0007669"/>
    <property type="project" value="TreeGrafter"/>
</dbReference>
<dbReference type="InterPro" id="IPR002903">
    <property type="entry name" value="RsmH"/>
</dbReference>
<dbReference type="EnsemblMetazoa" id="GBRI007066-RA">
    <property type="protein sequence ID" value="GBRI007066-PA"/>
    <property type="gene ID" value="GBRI007066"/>
</dbReference>
<dbReference type="Gene3D" id="3.40.50.150">
    <property type="entry name" value="Vaccinia Virus protein VP39"/>
    <property type="match status" value="1"/>
</dbReference>
<reference evidence="5" key="2">
    <citation type="submission" date="2020-05" db="UniProtKB">
        <authorList>
            <consortium name="EnsemblMetazoa"/>
        </authorList>
    </citation>
    <scope>IDENTIFICATION</scope>
    <source>
        <strain evidence="5">IAEA</strain>
    </source>
</reference>
<dbReference type="STRING" id="37001.A0A1A9W5J5"/>
<dbReference type="PIRSF" id="PIRSF004486">
    <property type="entry name" value="MraW"/>
    <property type="match status" value="1"/>
</dbReference>
<organism evidence="5 6">
    <name type="scientific">Glossina brevipalpis</name>
    <dbReference type="NCBI Taxonomy" id="37001"/>
    <lineage>
        <taxon>Eukaryota</taxon>
        <taxon>Metazoa</taxon>
        <taxon>Ecdysozoa</taxon>
        <taxon>Arthropoda</taxon>
        <taxon>Hexapoda</taxon>
        <taxon>Insecta</taxon>
        <taxon>Pterygota</taxon>
        <taxon>Neoptera</taxon>
        <taxon>Endopterygota</taxon>
        <taxon>Diptera</taxon>
        <taxon>Brachycera</taxon>
        <taxon>Muscomorpha</taxon>
        <taxon>Hippoboscoidea</taxon>
        <taxon>Glossinidae</taxon>
        <taxon>Glossina</taxon>
    </lineage>
</organism>
<keyword evidence="6" id="KW-1185">Reference proteome</keyword>
<evidence type="ECO:0008006" key="7">
    <source>
        <dbReference type="Google" id="ProtNLM"/>
    </source>
</evidence>
<evidence type="ECO:0000256" key="2">
    <source>
        <dbReference type="ARBA" id="ARBA00022603"/>
    </source>
</evidence>
<evidence type="ECO:0000313" key="5">
    <source>
        <dbReference type="EnsemblMetazoa" id="GBRI007066-PA"/>
    </source>
</evidence>
<keyword evidence="4" id="KW-0949">S-adenosyl-L-methionine</keyword>
<sequence length="293" mass="33346">MLRYSRQIPVKYYYSTTAFESNSRHIPVLCTEAINYLNPEPQKIYVDMTFGAGGHCKKLLDSSQQVAKEYEGRLTPLLGRFSDLPCLLREQQVIRHSVDGVLFDFGCSSMQFDESKRGFSVVENGPLDMRMDCVHGMNNDQVTAADVLARVKVEDLVKILRIYGEEKAAKEIARAIVQVRLALHYIETTKQLDDLVANCLHETPFRLDKLKCPSHVATKTFQALRIFVNNELNEINYGMILANNYLRLQTRLVAITFHSLEDIIVKCHLNGNVIDGLANPISLKYFGYDIVHD</sequence>
<dbReference type="Proteomes" id="UP000091820">
    <property type="component" value="Unassembled WGS sequence"/>
</dbReference>
<proteinExistence type="inferred from homology"/>
<evidence type="ECO:0000256" key="3">
    <source>
        <dbReference type="ARBA" id="ARBA00022679"/>
    </source>
</evidence>
<dbReference type="PANTHER" id="PTHR11265">
    <property type="entry name" value="S-ADENOSYL-METHYLTRANSFERASE MRAW"/>
    <property type="match status" value="1"/>
</dbReference>
<dbReference type="NCBIfam" id="TIGR00006">
    <property type="entry name" value="16S rRNA (cytosine(1402)-N(4))-methyltransferase RsmH"/>
    <property type="match status" value="1"/>
</dbReference>
<reference evidence="6" key="1">
    <citation type="submission" date="2014-03" db="EMBL/GenBank/DDBJ databases">
        <authorList>
            <person name="Aksoy S."/>
            <person name="Warren W."/>
            <person name="Wilson R.K."/>
        </authorList>
    </citation>
    <scope>NUCLEOTIDE SEQUENCE [LARGE SCALE GENOMIC DNA]</scope>
    <source>
        <strain evidence="6">IAEA</strain>
    </source>
</reference>
<dbReference type="VEuPathDB" id="VectorBase:GBRI007066"/>
<dbReference type="Gene3D" id="1.10.150.170">
    <property type="entry name" value="Putative methyltransferase TM0872, insert domain"/>
    <property type="match status" value="1"/>
</dbReference>
<dbReference type="InterPro" id="IPR023397">
    <property type="entry name" value="SAM-dep_MeTrfase_MraW_recog"/>
</dbReference>
<dbReference type="AlphaFoldDB" id="A0A1A9W5J5"/>
<accession>A0A1A9W5J5</accession>
<dbReference type="PANTHER" id="PTHR11265:SF0">
    <property type="entry name" value="12S RRNA N4-METHYLCYTIDINE METHYLTRANSFERASE"/>
    <property type="match status" value="1"/>
</dbReference>
<dbReference type="Pfam" id="PF01795">
    <property type="entry name" value="Methyltransf_5"/>
    <property type="match status" value="1"/>
</dbReference>
<keyword evidence="2" id="KW-0489">Methyltransferase</keyword>
<protein>
    <recommendedName>
        <fullName evidence="7">Methyltransferase-like protein 15 homolog</fullName>
    </recommendedName>
</protein>
<dbReference type="InterPro" id="IPR029063">
    <property type="entry name" value="SAM-dependent_MTases_sf"/>
</dbReference>
<name>A0A1A9W5J5_9MUSC</name>
<evidence type="ECO:0000313" key="6">
    <source>
        <dbReference type="Proteomes" id="UP000091820"/>
    </source>
</evidence>
<dbReference type="SUPFAM" id="SSF53335">
    <property type="entry name" value="S-adenosyl-L-methionine-dependent methyltransferases"/>
    <property type="match status" value="1"/>
</dbReference>
<evidence type="ECO:0000256" key="1">
    <source>
        <dbReference type="ARBA" id="ARBA00010396"/>
    </source>
</evidence>
<keyword evidence="3" id="KW-0808">Transferase</keyword>
<dbReference type="GO" id="GO:0070475">
    <property type="term" value="P:rRNA base methylation"/>
    <property type="evidence" value="ECO:0007669"/>
    <property type="project" value="TreeGrafter"/>
</dbReference>
<comment type="similarity">
    <text evidence="1">Belongs to the methyltransferase superfamily. RsmH family.</text>
</comment>